<keyword evidence="2" id="KW-0547">Nucleotide-binding</keyword>
<evidence type="ECO:0000256" key="1">
    <source>
        <dbReference type="ARBA" id="ARBA00022598"/>
    </source>
</evidence>
<dbReference type="GO" id="GO:0004812">
    <property type="term" value="F:aminoacyl-tRNA ligase activity"/>
    <property type="evidence" value="ECO:0007669"/>
    <property type="project" value="InterPro"/>
</dbReference>
<protein>
    <recommendedName>
        <fullName evidence="4">Aminoacyl-tRNA synthetase class II (D/K/N) domain-containing protein</fullName>
    </recommendedName>
</protein>
<evidence type="ECO:0000313" key="5">
    <source>
        <dbReference type="EMBL" id="KAF2614028.1"/>
    </source>
</evidence>
<dbReference type="GO" id="GO:0005524">
    <property type="term" value="F:ATP binding"/>
    <property type="evidence" value="ECO:0007669"/>
    <property type="project" value="InterPro"/>
</dbReference>
<dbReference type="Pfam" id="PF00152">
    <property type="entry name" value="tRNA-synt_2"/>
    <property type="match status" value="1"/>
</dbReference>
<evidence type="ECO:0000256" key="3">
    <source>
        <dbReference type="ARBA" id="ARBA00022840"/>
    </source>
</evidence>
<organism evidence="5">
    <name type="scientific">Brassica cretica</name>
    <name type="common">Mustard</name>
    <dbReference type="NCBI Taxonomy" id="69181"/>
    <lineage>
        <taxon>Eukaryota</taxon>
        <taxon>Viridiplantae</taxon>
        <taxon>Streptophyta</taxon>
        <taxon>Embryophyta</taxon>
        <taxon>Tracheophyta</taxon>
        <taxon>Spermatophyta</taxon>
        <taxon>Magnoliopsida</taxon>
        <taxon>eudicotyledons</taxon>
        <taxon>Gunneridae</taxon>
        <taxon>Pentapetalae</taxon>
        <taxon>rosids</taxon>
        <taxon>malvids</taxon>
        <taxon>Brassicales</taxon>
        <taxon>Brassicaceae</taxon>
        <taxon>Brassiceae</taxon>
        <taxon>Brassica</taxon>
    </lineage>
</organism>
<accession>A0A8S9M7L9</accession>
<dbReference type="AlphaFoldDB" id="A0A8S9M7L9"/>
<feature type="domain" description="Aminoacyl-tRNA synthetase class II (D/K/N)" evidence="4">
    <location>
        <begin position="2"/>
        <end position="30"/>
    </location>
</feature>
<dbReference type="GO" id="GO:0006418">
    <property type="term" value="P:tRNA aminoacylation for protein translation"/>
    <property type="evidence" value="ECO:0007669"/>
    <property type="project" value="InterPro"/>
</dbReference>
<reference evidence="5" key="1">
    <citation type="submission" date="2019-12" db="EMBL/GenBank/DDBJ databases">
        <title>Genome sequencing and annotation of Brassica cretica.</title>
        <authorList>
            <person name="Studholme D.J."/>
            <person name="Sarris P.F."/>
        </authorList>
    </citation>
    <scope>NUCLEOTIDE SEQUENCE</scope>
    <source>
        <strain evidence="5">PFS-102/07</strain>
        <tissue evidence="5">Leaf</tissue>
    </source>
</reference>
<evidence type="ECO:0000256" key="2">
    <source>
        <dbReference type="ARBA" id="ARBA00022741"/>
    </source>
</evidence>
<keyword evidence="3" id="KW-0067">ATP-binding</keyword>
<dbReference type="SUPFAM" id="SSF55681">
    <property type="entry name" value="Class II aaRS and biotin synthetases"/>
    <property type="match status" value="1"/>
</dbReference>
<sequence>MSGIAYGLDRIVMMLGGASSIRDVIAFPKTTTAQCALTRTPSEVDPKQLQDLSIRTK</sequence>
<comment type="caution">
    <text evidence="5">The sequence shown here is derived from an EMBL/GenBank/DDBJ whole genome shotgun (WGS) entry which is preliminary data.</text>
</comment>
<proteinExistence type="predicted"/>
<evidence type="ECO:0000259" key="4">
    <source>
        <dbReference type="Pfam" id="PF00152"/>
    </source>
</evidence>
<dbReference type="InterPro" id="IPR004364">
    <property type="entry name" value="Aa-tRNA-synt_II"/>
</dbReference>
<dbReference type="Gene3D" id="3.30.930.10">
    <property type="entry name" value="Bira Bifunctional Protein, Domain 2"/>
    <property type="match status" value="1"/>
</dbReference>
<name>A0A8S9M7L9_BRACR</name>
<dbReference type="EMBL" id="QGKY02000089">
    <property type="protein sequence ID" value="KAF2614028.1"/>
    <property type="molecule type" value="Genomic_DNA"/>
</dbReference>
<gene>
    <name evidence="5" type="ORF">F2Q70_00013499</name>
</gene>
<keyword evidence="1" id="KW-0436">Ligase</keyword>
<dbReference type="InterPro" id="IPR045864">
    <property type="entry name" value="aa-tRNA-synth_II/BPL/LPL"/>
</dbReference>